<dbReference type="InterPro" id="IPR005016">
    <property type="entry name" value="TDE1/TMS"/>
</dbReference>
<evidence type="ECO:0000256" key="2">
    <source>
        <dbReference type="ARBA" id="ARBA00006665"/>
    </source>
</evidence>
<evidence type="ECO:0000256" key="6">
    <source>
        <dbReference type="SAM" id="Phobius"/>
    </source>
</evidence>
<dbReference type="Pfam" id="PF03348">
    <property type="entry name" value="Serinc"/>
    <property type="match status" value="2"/>
</dbReference>
<evidence type="ECO:0000256" key="3">
    <source>
        <dbReference type="ARBA" id="ARBA00022692"/>
    </source>
</evidence>
<comment type="caution">
    <text evidence="7">The sequence shown here is derived from an EMBL/GenBank/DDBJ whole genome shotgun (WGS) entry which is preliminary data.</text>
</comment>
<dbReference type="Proteomes" id="UP000636709">
    <property type="component" value="Unassembled WGS sequence"/>
</dbReference>
<name>A0A835ERV7_9POAL</name>
<evidence type="ECO:0000256" key="4">
    <source>
        <dbReference type="ARBA" id="ARBA00022989"/>
    </source>
</evidence>
<dbReference type="PANTHER" id="PTHR10383:SF44">
    <property type="entry name" value="SERINC-DOMAIN CONTAINING SERINE AND SPHINGOLIPID BIOSYNTHESIS PROTEIN"/>
    <property type="match status" value="1"/>
</dbReference>
<dbReference type="OrthoDB" id="682257at2759"/>
<evidence type="ECO:0008006" key="9">
    <source>
        <dbReference type="Google" id="ProtNLM"/>
    </source>
</evidence>
<organism evidence="7 8">
    <name type="scientific">Digitaria exilis</name>
    <dbReference type="NCBI Taxonomy" id="1010633"/>
    <lineage>
        <taxon>Eukaryota</taxon>
        <taxon>Viridiplantae</taxon>
        <taxon>Streptophyta</taxon>
        <taxon>Embryophyta</taxon>
        <taxon>Tracheophyta</taxon>
        <taxon>Spermatophyta</taxon>
        <taxon>Magnoliopsida</taxon>
        <taxon>Liliopsida</taxon>
        <taxon>Poales</taxon>
        <taxon>Poaceae</taxon>
        <taxon>PACMAD clade</taxon>
        <taxon>Panicoideae</taxon>
        <taxon>Panicodae</taxon>
        <taxon>Paniceae</taxon>
        <taxon>Anthephorinae</taxon>
        <taxon>Digitaria</taxon>
    </lineage>
</organism>
<feature type="transmembrane region" description="Helical" evidence="6">
    <location>
        <begin position="84"/>
        <end position="103"/>
    </location>
</feature>
<evidence type="ECO:0000256" key="1">
    <source>
        <dbReference type="ARBA" id="ARBA00004141"/>
    </source>
</evidence>
<feature type="transmembrane region" description="Helical" evidence="6">
    <location>
        <begin position="12"/>
        <end position="33"/>
    </location>
</feature>
<dbReference type="PANTHER" id="PTHR10383">
    <property type="entry name" value="SERINE INCORPORATOR"/>
    <property type="match status" value="1"/>
</dbReference>
<keyword evidence="5 6" id="KW-0472">Membrane</keyword>
<feature type="transmembrane region" description="Helical" evidence="6">
    <location>
        <begin position="109"/>
        <end position="128"/>
    </location>
</feature>
<accession>A0A835ERV7</accession>
<gene>
    <name evidence="7" type="ORF">HU200_030594</name>
</gene>
<keyword evidence="3 6" id="KW-0812">Transmembrane</keyword>
<feature type="transmembrane region" description="Helical" evidence="6">
    <location>
        <begin position="187"/>
        <end position="210"/>
    </location>
</feature>
<sequence>MSTFAPSYWIQLYGEAAPFGAGIFLFIQLLSVMRLITVLNENWCQSNFETRRLLVIAVSIITYVGSMVVIVLMSLWYTGCWINVMFIGTTLLLLCIMPLMAMIMRSKGFYMEPGLVGAYCVFLCFSGIRGEPETKCYKKEKAGADWKTLMFFVIELISTAASAFSLGEEYNYIQPMNVAESEDDVPYGYGFFHFVFAMGSMYFGMLFVGWDTHHIMEKFSVDIGWTSAWVHIVNEGLAVVSFGKLGPSFV</sequence>
<dbReference type="GO" id="GO:0016020">
    <property type="term" value="C:membrane"/>
    <property type="evidence" value="ECO:0007669"/>
    <property type="project" value="UniProtKB-SubCell"/>
</dbReference>
<evidence type="ECO:0000313" key="7">
    <source>
        <dbReference type="EMBL" id="KAF8706332.1"/>
    </source>
</evidence>
<comment type="subcellular location">
    <subcellularLocation>
        <location evidence="1">Membrane</location>
        <topology evidence="1">Multi-pass membrane protein</topology>
    </subcellularLocation>
</comment>
<dbReference type="AlphaFoldDB" id="A0A835ERV7"/>
<dbReference type="EMBL" id="JACEFO010001767">
    <property type="protein sequence ID" value="KAF8706332.1"/>
    <property type="molecule type" value="Genomic_DNA"/>
</dbReference>
<evidence type="ECO:0000256" key="5">
    <source>
        <dbReference type="ARBA" id="ARBA00023136"/>
    </source>
</evidence>
<feature type="transmembrane region" description="Helical" evidence="6">
    <location>
        <begin position="149"/>
        <end position="167"/>
    </location>
</feature>
<protein>
    <recommendedName>
        <fullName evidence="9">Serine incorporator</fullName>
    </recommendedName>
</protein>
<proteinExistence type="inferred from homology"/>
<evidence type="ECO:0000313" key="8">
    <source>
        <dbReference type="Proteomes" id="UP000636709"/>
    </source>
</evidence>
<comment type="similarity">
    <text evidence="2">Belongs to the TDE1 family.</text>
</comment>
<keyword evidence="4 6" id="KW-1133">Transmembrane helix</keyword>
<feature type="transmembrane region" description="Helical" evidence="6">
    <location>
        <begin position="53"/>
        <end position="77"/>
    </location>
</feature>
<reference evidence="7" key="1">
    <citation type="submission" date="2020-07" db="EMBL/GenBank/DDBJ databases">
        <title>Genome sequence and genetic diversity analysis of an under-domesticated orphan crop, white fonio (Digitaria exilis).</title>
        <authorList>
            <person name="Bennetzen J.L."/>
            <person name="Chen S."/>
            <person name="Ma X."/>
            <person name="Wang X."/>
            <person name="Yssel A.E.J."/>
            <person name="Chaluvadi S.R."/>
            <person name="Johnson M."/>
            <person name="Gangashetty P."/>
            <person name="Hamidou F."/>
            <person name="Sanogo M.D."/>
            <person name="Zwaenepoel A."/>
            <person name="Wallace J."/>
            <person name="Van De Peer Y."/>
            <person name="Van Deynze A."/>
        </authorList>
    </citation>
    <scope>NUCLEOTIDE SEQUENCE</scope>
    <source>
        <tissue evidence="7">Leaves</tissue>
    </source>
</reference>
<keyword evidence="8" id="KW-1185">Reference proteome</keyword>